<sequence length="74" mass="7851">MSTRQTMPTPEPIDDDLEALTAEIAATTGASAEAARQLAIAQRPALLQYAQQWDAAARTTRPRGQTTPATTDPA</sequence>
<gene>
    <name evidence="2" type="ORF">CJ255_00585</name>
</gene>
<dbReference type="Proteomes" id="UP000220527">
    <property type="component" value="Unassembled WGS sequence"/>
</dbReference>
<organism evidence="2 3">
    <name type="scientific">Candidatus Viridilinea mediisalina</name>
    <dbReference type="NCBI Taxonomy" id="2024553"/>
    <lineage>
        <taxon>Bacteria</taxon>
        <taxon>Bacillati</taxon>
        <taxon>Chloroflexota</taxon>
        <taxon>Chloroflexia</taxon>
        <taxon>Chloroflexales</taxon>
        <taxon>Chloroflexineae</taxon>
        <taxon>Oscillochloridaceae</taxon>
        <taxon>Candidatus Viridilinea</taxon>
    </lineage>
</organism>
<reference evidence="3" key="1">
    <citation type="submission" date="2017-08" db="EMBL/GenBank/DDBJ databases">
        <authorList>
            <person name="Grouzdev D.S."/>
            <person name="Gaisin V.A."/>
            <person name="Rysina M.S."/>
            <person name="Gorlenko V.M."/>
        </authorList>
    </citation>
    <scope>NUCLEOTIDE SEQUENCE [LARGE SCALE GENOMIC DNA]</scope>
    <source>
        <strain evidence="3">Kir15-3F</strain>
    </source>
</reference>
<dbReference type="RefSeq" id="WP_097642142.1">
    <property type="nucleotide sequence ID" value="NZ_NQWI01000001.1"/>
</dbReference>
<feature type="compositionally biased region" description="Polar residues" evidence="1">
    <location>
        <begin position="62"/>
        <end position="74"/>
    </location>
</feature>
<dbReference type="EMBL" id="NQWI01000001">
    <property type="protein sequence ID" value="PDW05122.1"/>
    <property type="molecule type" value="Genomic_DNA"/>
</dbReference>
<evidence type="ECO:0000313" key="3">
    <source>
        <dbReference type="Proteomes" id="UP000220527"/>
    </source>
</evidence>
<comment type="caution">
    <text evidence="2">The sequence shown here is derived from an EMBL/GenBank/DDBJ whole genome shotgun (WGS) entry which is preliminary data.</text>
</comment>
<name>A0A2A6RPY1_9CHLR</name>
<feature type="region of interest" description="Disordered" evidence="1">
    <location>
        <begin position="53"/>
        <end position="74"/>
    </location>
</feature>
<proteinExistence type="predicted"/>
<evidence type="ECO:0000313" key="2">
    <source>
        <dbReference type="EMBL" id="PDW05122.1"/>
    </source>
</evidence>
<protein>
    <submittedName>
        <fullName evidence="2">Uncharacterized protein</fullName>
    </submittedName>
</protein>
<accession>A0A2A6RPY1</accession>
<keyword evidence="3" id="KW-1185">Reference proteome</keyword>
<evidence type="ECO:0000256" key="1">
    <source>
        <dbReference type="SAM" id="MobiDB-lite"/>
    </source>
</evidence>
<dbReference type="AlphaFoldDB" id="A0A2A6RPY1"/>